<dbReference type="EMBL" id="LJPT01000110">
    <property type="protein sequence ID" value="KPW47535.1"/>
    <property type="molecule type" value="Genomic_DNA"/>
</dbReference>
<dbReference type="Pfam" id="PF00583">
    <property type="entry name" value="Acetyltransf_1"/>
    <property type="match status" value="1"/>
</dbReference>
<dbReference type="Proteomes" id="UP000050425">
    <property type="component" value="Unassembled WGS sequence"/>
</dbReference>
<evidence type="ECO:0000256" key="1">
    <source>
        <dbReference type="ARBA" id="ARBA00022679"/>
    </source>
</evidence>
<dbReference type="CDD" id="cd04301">
    <property type="entry name" value="NAT_SF"/>
    <property type="match status" value="1"/>
</dbReference>
<reference evidence="3 4" key="1">
    <citation type="submission" date="2015-09" db="EMBL/GenBank/DDBJ databases">
        <title>Genome announcement of multiple Pseudomonas syringae strains.</title>
        <authorList>
            <person name="Thakur S."/>
            <person name="Wang P.W."/>
            <person name="Gong Y."/>
            <person name="Weir B.S."/>
            <person name="Guttman D.S."/>
        </authorList>
    </citation>
    <scope>NUCLEOTIDE SEQUENCE [LARGE SCALE GENOMIC DNA]</scope>
    <source>
        <strain evidence="3 4">ICMP4303</strain>
    </source>
</reference>
<keyword evidence="1 3" id="KW-0808">Transferase</keyword>
<dbReference type="PROSITE" id="PS51186">
    <property type="entry name" value="GNAT"/>
    <property type="match status" value="1"/>
</dbReference>
<gene>
    <name evidence="3" type="ORF">ALO88_100607</name>
</gene>
<evidence type="ECO:0000313" key="4">
    <source>
        <dbReference type="Proteomes" id="UP000050425"/>
    </source>
</evidence>
<dbReference type="RefSeq" id="WP_057418538.1">
    <property type="nucleotide sequence ID" value="NZ_LJPT01000110.1"/>
</dbReference>
<accession>A0A0P9L2Z4</accession>
<feature type="domain" description="N-acetyltransferase" evidence="2">
    <location>
        <begin position="4"/>
        <end position="148"/>
    </location>
</feature>
<dbReference type="SUPFAM" id="SSF55729">
    <property type="entry name" value="Acyl-CoA N-acyltransferases (Nat)"/>
    <property type="match status" value="1"/>
</dbReference>
<dbReference type="PANTHER" id="PTHR13947:SF37">
    <property type="entry name" value="LD18367P"/>
    <property type="match status" value="1"/>
</dbReference>
<organism evidence="3 4">
    <name type="scientific">Pseudomonas syringae pv. antirrhini</name>
    <dbReference type="NCBI Taxonomy" id="251702"/>
    <lineage>
        <taxon>Bacteria</taxon>
        <taxon>Pseudomonadati</taxon>
        <taxon>Pseudomonadota</taxon>
        <taxon>Gammaproteobacteria</taxon>
        <taxon>Pseudomonadales</taxon>
        <taxon>Pseudomonadaceae</taxon>
        <taxon>Pseudomonas</taxon>
    </lineage>
</organism>
<comment type="caution">
    <text evidence="3">The sequence shown here is derived from an EMBL/GenBank/DDBJ whole genome shotgun (WGS) entry which is preliminary data.</text>
</comment>
<dbReference type="AlphaFoldDB" id="A0A0P9L2Z4"/>
<proteinExistence type="predicted"/>
<dbReference type="InterPro" id="IPR016181">
    <property type="entry name" value="Acyl_CoA_acyltransferase"/>
</dbReference>
<dbReference type="GO" id="GO:0008080">
    <property type="term" value="F:N-acetyltransferase activity"/>
    <property type="evidence" value="ECO:0007669"/>
    <property type="project" value="InterPro"/>
</dbReference>
<dbReference type="InterPro" id="IPR050769">
    <property type="entry name" value="NAT_camello-type"/>
</dbReference>
<dbReference type="Gene3D" id="3.40.630.30">
    <property type="match status" value="1"/>
</dbReference>
<sequence>MKQVEVQIITELPCQVLILEQEAVAEGFRFLTRLIEEWRSGKNRFEAKGECLMVVLLDGALAGIGGLSRDSHAQRGIGRLRRVYVATASRGQGLGKILVNRLVEHAAEQFRAVRLFTDTPSGAEFYLRCGFQPVDEEHATHIKFLRRV</sequence>
<evidence type="ECO:0000313" key="3">
    <source>
        <dbReference type="EMBL" id="KPW47535.1"/>
    </source>
</evidence>
<protein>
    <submittedName>
        <fullName evidence="3">Acetyltransferase, GNAT family</fullName>
    </submittedName>
</protein>
<dbReference type="PANTHER" id="PTHR13947">
    <property type="entry name" value="GNAT FAMILY N-ACETYLTRANSFERASE"/>
    <property type="match status" value="1"/>
</dbReference>
<evidence type="ECO:0000259" key="2">
    <source>
        <dbReference type="PROSITE" id="PS51186"/>
    </source>
</evidence>
<dbReference type="InterPro" id="IPR000182">
    <property type="entry name" value="GNAT_dom"/>
</dbReference>
<dbReference type="PATRIC" id="fig|251702.3.peg.2025"/>
<name>A0A0P9L2Z4_9PSED</name>